<dbReference type="Pfam" id="PF10704">
    <property type="entry name" value="DUF2508"/>
    <property type="match status" value="1"/>
</dbReference>
<dbReference type="Proteomes" id="UP000886780">
    <property type="component" value="Unassembled WGS sequence"/>
</dbReference>
<evidence type="ECO:0000313" key="2">
    <source>
        <dbReference type="Proteomes" id="UP000886780"/>
    </source>
</evidence>
<evidence type="ECO:0000313" key="1">
    <source>
        <dbReference type="EMBL" id="HIX51548.1"/>
    </source>
</evidence>
<comment type="caution">
    <text evidence="1">The sequence shown here is derived from an EMBL/GenBank/DDBJ whole genome shotgun (WGS) entry which is preliminary data.</text>
</comment>
<name>A0A9D2AVM1_9FIRM</name>
<protein>
    <submittedName>
        <fullName evidence="1">YaaL family protein</fullName>
    </submittedName>
</protein>
<proteinExistence type="predicted"/>
<dbReference type="AlphaFoldDB" id="A0A9D2AVM1"/>
<reference evidence="1" key="2">
    <citation type="submission" date="2021-04" db="EMBL/GenBank/DDBJ databases">
        <authorList>
            <person name="Gilroy R."/>
        </authorList>
    </citation>
    <scope>NUCLEOTIDE SEQUENCE</scope>
    <source>
        <strain evidence="1">ChiGjej4B4-12881</strain>
    </source>
</reference>
<sequence>MKPFQSFRDRELLREELQLRREIEQTRDAMDAARSRFEQAVDPMLIDCFIYELNAAQLKYQFLLRNFKKVRASAAGGHSQHSASRRKRP</sequence>
<dbReference type="InterPro" id="IPR019644">
    <property type="entry name" value="DUF2508"/>
</dbReference>
<reference evidence="1" key="1">
    <citation type="journal article" date="2021" name="PeerJ">
        <title>Extensive microbial diversity within the chicken gut microbiome revealed by metagenomics and culture.</title>
        <authorList>
            <person name="Gilroy R."/>
            <person name="Ravi A."/>
            <person name="Getino M."/>
            <person name="Pursley I."/>
            <person name="Horton D.L."/>
            <person name="Alikhan N.F."/>
            <person name="Baker D."/>
            <person name="Gharbi K."/>
            <person name="Hall N."/>
            <person name="Watson M."/>
            <person name="Adriaenssens E.M."/>
            <person name="Foster-Nyarko E."/>
            <person name="Jarju S."/>
            <person name="Secka A."/>
            <person name="Antonio M."/>
            <person name="Oren A."/>
            <person name="Chaudhuri R.R."/>
            <person name="La Ragione R."/>
            <person name="Hildebrand F."/>
            <person name="Pallen M.J."/>
        </authorList>
    </citation>
    <scope>NUCLEOTIDE SEQUENCE</scope>
    <source>
        <strain evidence="1">ChiGjej4B4-12881</strain>
    </source>
</reference>
<organism evidence="1 2">
    <name type="scientific">Candidatus Lachnoclostridium stercoripullorum</name>
    <dbReference type="NCBI Taxonomy" id="2838635"/>
    <lineage>
        <taxon>Bacteria</taxon>
        <taxon>Bacillati</taxon>
        <taxon>Bacillota</taxon>
        <taxon>Clostridia</taxon>
        <taxon>Lachnospirales</taxon>
        <taxon>Lachnospiraceae</taxon>
    </lineage>
</organism>
<dbReference type="EMBL" id="DXEU01000034">
    <property type="protein sequence ID" value="HIX51548.1"/>
    <property type="molecule type" value="Genomic_DNA"/>
</dbReference>
<gene>
    <name evidence="1" type="ORF">IAA28_01935</name>
</gene>
<accession>A0A9D2AVM1</accession>